<protein>
    <submittedName>
        <fullName evidence="1">Uncharacterized protein</fullName>
    </submittedName>
</protein>
<organism evidence="1 2">
    <name type="scientific">Coemansia furcata</name>
    <dbReference type="NCBI Taxonomy" id="417177"/>
    <lineage>
        <taxon>Eukaryota</taxon>
        <taxon>Fungi</taxon>
        <taxon>Fungi incertae sedis</taxon>
        <taxon>Zoopagomycota</taxon>
        <taxon>Kickxellomycotina</taxon>
        <taxon>Kickxellomycetes</taxon>
        <taxon>Kickxellales</taxon>
        <taxon>Kickxellaceae</taxon>
        <taxon>Coemansia</taxon>
    </lineage>
</organism>
<reference evidence="1" key="1">
    <citation type="submission" date="2022-07" db="EMBL/GenBank/DDBJ databases">
        <title>Phylogenomic reconstructions and comparative analyses of Kickxellomycotina fungi.</title>
        <authorList>
            <person name="Reynolds N.K."/>
            <person name="Stajich J.E."/>
            <person name="Barry K."/>
            <person name="Grigoriev I.V."/>
            <person name="Crous P."/>
            <person name="Smith M.E."/>
        </authorList>
    </citation>
    <scope>NUCLEOTIDE SEQUENCE</scope>
    <source>
        <strain evidence="1">CBS 102833</strain>
    </source>
</reference>
<sequence>MSAPRTTATFEQRGIRPPSKESVTVGESDLKFIHLRNGDDTSLLQYVRNGGIAFPHIMVPEALQLRGAAKTSQSSGASSKGVSILRKHGEAAAAAAAQESNQQQEGDSSRAVEESSELKSGVATVVSHALWAWNAKHQASEFVRHTQMQALLMAESWLPAPLAQAVFGQVSGTASAARADAMEAEEAESQRNMLAKTEGPISCIAWHPHRSLVAIAHRGTDTVLLYDLAHDSWCSNVLQNGHMQGITSMAWQPNNGYALAVGCTTGVCLWSILPAPHAHAHLPGDSLAAPSLGTSQFSAWMTLMSFPALGRAHKDSGHVAAGNKPAGFHRSATSVSAVAFSPSGQWLVTGHQTHGHLTVWDVALGSATPIRRSGSSSRSATLQVGVSPNGRYVVSTHASGQLRLWETEGWASRVWSDLRVNVAQFAWSPDSRSLFFAVAGSADIYALALYKPPPSLEAEITLVTLFEPHAAAPSDDNHNHNDERIRVGGAIKSLALDPKGQRLVVSFDDDSASASADISLLAVYLVSTDALFRAGATSSALMPLGYIRGPAWGRQQQHSLDSDPSVQELSARKKRVRLGLPIPSWFGFAPNFDPGALLSVAWANGKVSFVPMLFNATAFKN</sequence>
<keyword evidence="2" id="KW-1185">Reference proteome</keyword>
<dbReference type="EMBL" id="JANBUP010000539">
    <property type="protein sequence ID" value="KAJ2811074.1"/>
    <property type="molecule type" value="Genomic_DNA"/>
</dbReference>
<comment type="caution">
    <text evidence="1">The sequence shown here is derived from an EMBL/GenBank/DDBJ whole genome shotgun (WGS) entry which is preliminary data.</text>
</comment>
<name>A0ACC1LK01_9FUNG</name>
<gene>
    <name evidence="1" type="ORF">H4S07_002291</name>
</gene>
<accession>A0ACC1LK01</accession>
<proteinExistence type="predicted"/>
<evidence type="ECO:0000313" key="1">
    <source>
        <dbReference type="EMBL" id="KAJ2811074.1"/>
    </source>
</evidence>
<dbReference type="Proteomes" id="UP001140096">
    <property type="component" value="Unassembled WGS sequence"/>
</dbReference>
<evidence type="ECO:0000313" key="2">
    <source>
        <dbReference type="Proteomes" id="UP001140096"/>
    </source>
</evidence>